<protein>
    <submittedName>
        <fullName evidence="2">Uncharacterized protein</fullName>
    </submittedName>
</protein>
<evidence type="ECO:0000313" key="3">
    <source>
        <dbReference type="Proteomes" id="UP000307562"/>
    </source>
</evidence>
<dbReference type="EMBL" id="CP040639">
    <property type="protein sequence ID" value="QCW05248.1"/>
    <property type="molecule type" value="Genomic_DNA"/>
</dbReference>
<feature type="transmembrane region" description="Helical" evidence="1">
    <location>
        <begin position="107"/>
        <end position="129"/>
    </location>
</feature>
<dbReference type="GeneID" id="96158137"/>
<feature type="transmembrane region" description="Helical" evidence="1">
    <location>
        <begin position="44"/>
        <end position="63"/>
    </location>
</feature>
<dbReference type="RefSeq" id="WP_138655705.1">
    <property type="nucleotide sequence ID" value="NZ_CP040639.1"/>
</dbReference>
<keyword evidence="1" id="KW-0472">Membrane</keyword>
<geneLocation type="plasmid" evidence="3">
    <name>pnpa70</name>
</geneLocation>
<evidence type="ECO:0000256" key="1">
    <source>
        <dbReference type="SAM" id="Phobius"/>
    </source>
</evidence>
<keyword evidence="2" id="KW-0614">Plasmid</keyword>
<keyword evidence="3" id="KW-1185">Reference proteome</keyword>
<organism evidence="2 3">
    <name type="scientific">Natrinema pallidum</name>
    <dbReference type="NCBI Taxonomy" id="69527"/>
    <lineage>
        <taxon>Archaea</taxon>
        <taxon>Methanobacteriati</taxon>
        <taxon>Methanobacteriota</taxon>
        <taxon>Stenosarchaea group</taxon>
        <taxon>Halobacteria</taxon>
        <taxon>Halobacteriales</taxon>
        <taxon>Natrialbaceae</taxon>
        <taxon>Natrinema</taxon>
    </lineage>
</organism>
<sequence length="134" mass="14661">MTDTCDICGSDAVARRQEINGSTLARCRACAPHRSRRERALESLFARVAVVGAPLVAVAHLWGGVLGSWSTAETFERTATAIGADPSHWIVQFHLEFFRSLDVLAEWLITGLSVVLLVGYALVAVMYLAGRFRE</sequence>
<dbReference type="AlphaFoldDB" id="A0A4P9TJR7"/>
<keyword evidence="1" id="KW-0812">Transmembrane</keyword>
<evidence type="ECO:0000313" key="2">
    <source>
        <dbReference type="EMBL" id="QCW05248.1"/>
    </source>
</evidence>
<proteinExistence type="predicted"/>
<gene>
    <name evidence="2" type="ORF">FGF80_18540</name>
</gene>
<reference evidence="3" key="1">
    <citation type="submission" date="2019-05" db="EMBL/GenBank/DDBJ databases">
        <title>Complete Genome Sequence and Methylation Pattern of the Halophilic Archaeon Natrinema pallidum BOL6-1.</title>
        <authorList>
            <person name="DasSarma P."/>
            <person name="DasSarma B.P."/>
            <person name="DasSarma S.L."/>
            <person name="Martinez F.L."/>
            <person name="Guzman D."/>
            <person name="Roberts R.J."/>
            <person name="DasSarma S."/>
        </authorList>
    </citation>
    <scope>NUCLEOTIDE SEQUENCE [LARGE SCALE GENOMIC DNA]</scope>
    <source>
        <strain evidence="3">BOL6-1</strain>
        <plasmid evidence="3">pnpa70</plasmid>
    </source>
</reference>
<name>A0A4P9TJR7_9EURY</name>
<accession>A0A4P9TJR7</accession>
<dbReference type="KEGG" id="npl:FGF80_18540"/>
<keyword evidence="1" id="KW-1133">Transmembrane helix</keyword>
<dbReference type="Proteomes" id="UP000307562">
    <property type="component" value="Plasmid pNPA70"/>
</dbReference>